<evidence type="ECO:0000313" key="10">
    <source>
        <dbReference type="EMBL" id="SMG34189.1"/>
    </source>
</evidence>
<evidence type="ECO:0000313" key="11">
    <source>
        <dbReference type="Proteomes" id="UP000193355"/>
    </source>
</evidence>
<dbReference type="EMBL" id="FXBB01000019">
    <property type="protein sequence ID" value="SMG34189.1"/>
    <property type="molecule type" value="Genomic_DNA"/>
</dbReference>
<dbReference type="GO" id="GO:0008137">
    <property type="term" value="F:NADH dehydrogenase (ubiquinone) activity"/>
    <property type="evidence" value="ECO:0007669"/>
    <property type="project" value="InterPro"/>
</dbReference>
<dbReference type="GO" id="GO:0016491">
    <property type="term" value="F:oxidoreductase activity"/>
    <property type="evidence" value="ECO:0007669"/>
    <property type="project" value="UniProtKB-KW"/>
</dbReference>
<dbReference type="InterPro" id="IPR001750">
    <property type="entry name" value="ND/Mrp_TM"/>
</dbReference>
<dbReference type="GO" id="GO:0005886">
    <property type="term" value="C:plasma membrane"/>
    <property type="evidence" value="ECO:0007669"/>
    <property type="project" value="UniProtKB-SubCell"/>
</dbReference>
<feature type="transmembrane region" description="Helical" evidence="8">
    <location>
        <begin position="348"/>
        <end position="366"/>
    </location>
</feature>
<evidence type="ECO:0000259" key="9">
    <source>
        <dbReference type="Pfam" id="PF00361"/>
    </source>
</evidence>
<protein>
    <submittedName>
        <fullName evidence="10">Multicomponent Na+:H+ antiporter subunit D</fullName>
    </submittedName>
</protein>
<dbReference type="InterPro" id="IPR052175">
    <property type="entry name" value="ComplexI-like_HydComp"/>
</dbReference>
<keyword evidence="11" id="KW-1185">Reference proteome</keyword>
<dbReference type="Proteomes" id="UP000193355">
    <property type="component" value="Unassembled WGS sequence"/>
</dbReference>
<dbReference type="GO" id="GO:0042773">
    <property type="term" value="P:ATP synthesis coupled electron transport"/>
    <property type="evidence" value="ECO:0007669"/>
    <property type="project" value="InterPro"/>
</dbReference>
<accession>A0A1X7K124</accession>
<evidence type="ECO:0000256" key="4">
    <source>
        <dbReference type="ARBA" id="ARBA00022989"/>
    </source>
</evidence>
<dbReference type="RefSeq" id="WP_085544847.1">
    <property type="nucleotide sequence ID" value="NZ_FXBB01000019.1"/>
</dbReference>
<dbReference type="OrthoDB" id="2381at2"/>
<keyword evidence="3 7" id="KW-0812">Transmembrane</keyword>
<evidence type="ECO:0000256" key="6">
    <source>
        <dbReference type="ARBA" id="ARBA00023136"/>
    </source>
</evidence>
<evidence type="ECO:0000256" key="5">
    <source>
        <dbReference type="ARBA" id="ARBA00023002"/>
    </source>
</evidence>
<keyword evidence="5" id="KW-0560">Oxidoreductase</keyword>
<dbReference type="AlphaFoldDB" id="A0A1X7K124"/>
<feature type="transmembrane region" description="Helical" evidence="8">
    <location>
        <begin position="174"/>
        <end position="192"/>
    </location>
</feature>
<keyword evidence="4 8" id="KW-1133">Transmembrane helix</keyword>
<comment type="subcellular location">
    <subcellularLocation>
        <location evidence="1">Cell membrane</location>
        <topology evidence="1">Multi-pass membrane protein</topology>
    </subcellularLocation>
    <subcellularLocation>
        <location evidence="7">Membrane</location>
        <topology evidence="7">Multi-pass membrane protein</topology>
    </subcellularLocation>
</comment>
<dbReference type="PRINTS" id="PR01437">
    <property type="entry name" value="NUOXDRDTASE4"/>
</dbReference>
<dbReference type="PANTHER" id="PTHR42682">
    <property type="entry name" value="HYDROGENASE-4 COMPONENT F"/>
    <property type="match status" value="1"/>
</dbReference>
<feature type="transmembrane region" description="Helical" evidence="8">
    <location>
        <begin position="38"/>
        <end position="61"/>
    </location>
</feature>
<feature type="transmembrane region" description="Helical" evidence="8">
    <location>
        <begin position="199"/>
        <end position="218"/>
    </location>
</feature>
<feature type="transmembrane region" description="Helical" evidence="8">
    <location>
        <begin position="82"/>
        <end position="104"/>
    </location>
</feature>
<feature type="transmembrane region" description="Helical" evidence="8">
    <location>
        <begin position="386"/>
        <end position="407"/>
    </location>
</feature>
<sequence>MIFRYDTISLTMVFLAIFMTTCAMVYRGDRSPVRSAPLWTFCLFACIACLASNWLVFTVFLELSSLALAFSVGEKDRPTARFYLYTQIAGGSLLLMATAMASLSGLPAVGPVPGNALPFFLLGLGVKAAFPGLHFWLPRTHSQAPTEASALLSGYSVKIGIYGLIRLIDGPSPGLVFLGALMALYGVSQALMQHDGKRLLAYHTFSQLGFMVAALGTGTDLGRMAALFHLVAHGLFKGLLFMGAGSLEKVYGTRDLGLLGRAARDLPLLFALFIVGATAIAGLPGTSGYASKALMKASLYPYTKALWALQLAGIGTTLSFCKFCYYGFIRPARPTRPGSQPIGFLKPYHLIAMAAMALATLFIGLFPHLMPFFPQGFGALWTEKGLLGGSIPIVAGVGVFSFFPGLFCPREGHVPDVEDLILPASRLLSWPLGFLRQLHTGKLRFYIALLTACLLSAFGALWV</sequence>
<feature type="transmembrane region" description="Helical" evidence="8">
    <location>
        <begin position="7"/>
        <end position="26"/>
    </location>
</feature>
<reference evidence="11" key="1">
    <citation type="submission" date="2017-04" db="EMBL/GenBank/DDBJ databases">
        <authorList>
            <person name="Varghese N."/>
            <person name="Submissions S."/>
        </authorList>
    </citation>
    <scope>NUCLEOTIDE SEQUENCE [LARGE SCALE GENOMIC DNA]</scope>
    <source>
        <strain evidence="11">USBA 82</strain>
    </source>
</reference>
<feature type="transmembrane region" description="Helical" evidence="8">
    <location>
        <begin position="116"/>
        <end position="137"/>
    </location>
</feature>
<feature type="transmembrane region" description="Helical" evidence="8">
    <location>
        <begin position="266"/>
        <end position="285"/>
    </location>
</feature>
<dbReference type="PANTHER" id="PTHR42682:SF4">
    <property type="entry name" value="NADH-UBIQUINONE_PLASTOQUINONE"/>
    <property type="match status" value="1"/>
</dbReference>
<keyword evidence="6 8" id="KW-0472">Membrane</keyword>
<proteinExistence type="predicted"/>
<feature type="transmembrane region" description="Helical" evidence="8">
    <location>
        <begin position="443"/>
        <end position="462"/>
    </location>
</feature>
<evidence type="ECO:0000256" key="3">
    <source>
        <dbReference type="ARBA" id="ARBA00022692"/>
    </source>
</evidence>
<evidence type="ECO:0000256" key="8">
    <source>
        <dbReference type="SAM" id="Phobius"/>
    </source>
</evidence>
<dbReference type="Pfam" id="PF00361">
    <property type="entry name" value="Proton_antipo_M"/>
    <property type="match status" value="1"/>
</dbReference>
<feature type="transmembrane region" description="Helical" evidence="8">
    <location>
        <begin position="224"/>
        <end position="245"/>
    </location>
</feature>
<dbReference type="STRING" id="561720.SAMN06275492_11941"/>
<dbReference type="InterPro" id="IPR003918">
    <property type="entry name" value="NADH_UbQ_OxRdtase"/>
</dbReference>
<organism evidence="10 11">
    <name type="scientific">Dethiosulfovibrio salsuginis</name>
    <dbReference type="NCBI Taxonomy" id="561720"/>
    <lineage>
        <taxon>Bacteria</taxon>
        <taxon>Thermotogati</taxon>
        <taxon>Synergistota</taxon>
        <taxon>Synergistia</taxon>
        <taxon>Synergistales</taxon>
        <taxon>Dethiosulfovibrionaceae</taxon>
        <taxon>Dethiosulfovibrio</taxon>
    </lineage>
</organism>
<feature type="transmembrane region" description="Helical" evidence="8">
    <location>
        <begin position="305"/>
        <end position="328"/>
    </location>
</feature>
<keyword evidence="2" id="KW-1003">Cell membrane</keyword>
<evidence type="ECO:0000256" key="1">
    <source>
        <dbReference type="ARBA" id="ARBA00004651"/>
    </source>
</evidence>
<evidence type="ECO:0000256" key="7">
    <source>
        <dbReference type="RuleBase" id="RU000320"/>
    </source>
</evidence>
<name>A0A1X7K124_9BACT</name>
<evidence type="ECO:0000256" key="2">
    <source>
        <dbReference type="ARBA" id="ARBA00022475"/>
    </source>
</evidence>
<feature type="transmembrane region" description="Helical" evidence="8">
    <location>
        <begin position="149"/>
        <end position="168"/>
    </location>
</feature>
<feature type="domain" description="NADH:quinone oxidoreductase/Mrp antiporter transmembrane" evidence="9">
    <location>
        <begin position="51"/>
        <end position="301"/>
    </location>
</feature>
<gene>
    <name evidence="10" type="ORF">SAMN06275492_11941</name>
</gene>